<sequence length="66" mass="6761">MIIAGGVGANSRLRSLAASRCDQAGIELRSPPANLCTDNGAMVAALGSLAISKRDCPLKARHSGRL</sequence>
<evidence type="ECO:0000259" key="1">
    <source>
        <dbReference type="Pfam" id="PF00814"/>
    </source>
</evidence>
<dbReference type="Proteomes" id="UP000053941">
    <property type="component" value="Unassembled WGS sequence"/>
</dbReference>
<gene>
    <name evidence="2" type="ORF">ABR60_05840</name>
</gene>
<proteinExistence type="predicted"/>
<dbReference type="AlphaFoldDB" id="A0A0R2P7W0"/>
<evidence type="ECO:0000313" key="2">
    <source>
        <dbReference type="EMBL" id="KRO31178.1"/>
    </source>
</evidence>
<accession>A0A0R2P7W0</accession>
<reference evidence="2 3" key="1">
    <citation type="submission" date="2015-10" db="EMBL/GenBank/DDBJ databases">
        <title>Metagenome-Assembled Genomes uncover a global brackish microbiome.</title>
        <authorList>
            <person name="Hugerth L.W."/>
            <person name="Larsson J."/>
            <person name="Alneberg J."/>
            <person name="Lindh M.V."/>
            <person name="Legrand C."/>
            <person name="Pinhassi J."/>
            <person name="Andersson A.F."/>
        </authorList>
    </citation>
    <scope>NUCLEOTIDE SEQUENCE [LARGE SCALE GENOMIC DNA]</scope>
    <source>
        <strain evidence="2">BACL2 MAG-120802-bin41</strain>
    </source>
</reference>
<dbReference type="InterPro" id="IPR000905">
    <property type="entry name" value="Gcp-like_dom"/>
</dbReference>
<dbReference type="Gene3D" id="3.30.420.40">
    <property type="match status" value="2"/>
</dbReference>
<dbReference type="Pfam" id="PF00814">
    <property type="entry name" value="TsaD"/>
    <property type="match status" value="1"/>
</dbReference>
<feature type="domain" description="Gcp-like" evidence="1">
    <location>
        <begin position="1"/>
        <end position="44"/>
    </location>
</feature>
<organism evidence="2 3">
    <name type="scientific">Actinobacteria bacterium BACL2 MAG-120802-bin41</name>
    <dbReference type="NCBI Taxonomy" id="1655568"/>
    <lineage>
        <taxon>Bacteria</taxon>
        <taxon>Bacillati</taxon>
        <taxon>Actinomycetota</taxon>
        <taxon>Actinomycetes</taxon>
        <taxon>Actinomycetes incertae sedis</taxon>
        <taxon>ac1 cluster</taxon>
    </lineage>
</organism>
<evidence type="ECO:0000313" key="3">
    <source>
        <dbReference type="Proteomes" id="UP000053941"/>
    </source>
</evidence>
<dbReference type="EMBL" id="LIAS01000015">
    <property type="protein sequence ID" value="KRO31178.1"/>
    <property type="molecule type" value="Genomic_DNA"/>
</dbReference>
<name>A0A0R2P7W0_9ACTN</name>
<comment type="caution">
    <text evidence="2">The sequence shown here is derived from an EMBL/GenBank/DDBJ whole genome shotgun (WGS) entry which is preliminary data.</text>
</comment>
<protein>
    <recommendedName>
        <fullName evidence="1">Gcp-like domain-containing protein</fullName>
    </recommendedName>
</protein>